<evidence type="ECO:0000256" key="2">
    <source>
        <dbReference type="ARBA" id="ARBA00022771"/>
    </source>
</evidence>
<keyword evidence="1" id="KW-0479">Metal-binding</keyword>
<dbReference type="GO" id="GO:0008270">
    <property type="term" value="F:zinc ion binding"/>
    <property type="evidence" value="ECO:0007669"/>
    <property type="project" value="UniProtKB-KW"/>
</dbReference>
<reference evidence="5" key="1">
    <citation type="submission" date="2021-05" db="EMBL/GenBank/DDBJ databases">
        <authorList>
            <person name="Alioto T."/>
            <person name="Alioto T."/>
            <person name="Gomez Garrido J."/>
        </authorList>
    </citation>
    <scope>NUCLEOTIDE SEQUENCE</scope>
</reference>
<name>A0A8D8WTM4_9HEMI</name>
<dbReference type="AlphaFoldDB" id="A0A8D8WTM4"/>
<keyword evidence="3" id="KW-0862">Zinc</keyword>
<dbReference type="GO" id="GO:0031462">
    <property type="term" value="C:Cul2-RING ubiquitin ligase complex"/>
    <property type="evidence" value="ECO:0007669"/>
    <property type="project" value="TreeGrafter"/>
</dbReference>
<sequence length="109" mass="12643">MHDVAIEAAHYLSRNTPTLIVQHLRTTLAPLMTKCQQMYIHCMNQKLYHLSGADYEDFVSIVCSARNAYEINPNGSQQFKEWLQSIRKSKSCKKDLWQQIQTALQNNSK</sequence>
<evidence type="ECO:0000256" key="1">
    <source>
        <dbReference type="ARBA" id="ARBA00022723"/>
    </source>
</evidence>
<feature type="domain" description="ZSWIM4-8 C-terminal" evidence="4">
    <location>
        <begin position="1"/>
        <end position="96"/>
    </location>
</feature>
<dbReference type="EMBL" id="HBUF01222449">
    <property type="protein sequence ID" value="CAG6670010.1"/>
    <property type="molecule type" value="Transcribed_RNA"/>
</dbReference>
<evidence type="ECO:0000256" key="3">
    <source>
        <dbReference type="ARBA" id="ARBA00022833"/>
    </source>
</evidence>
<dbReference type="InterPro" id="IPR048370">
    <property type="entry name" value="ZSWIM4-8_C"/>
</dbReference>
<dbReference type="Pfam" id="PF21055">
    <property type="entry name" value="ZSWIM4-8_C"/>
    <property type="match status" value="1"/>
</dbReference>
<evidence type="ECO:0000313" key="5">
    <source>
        <dbReference type="EMBL" id="CAG6670010.1"/>
    </source>
</evidence>
<keyword evidence="2" id="KW-0863">Zinc-finger</keyword>
<protein>
    <submittedName>
        <fullName evidence="5">Zinc finger SWIM domain-containing protein 8</fullName>
    </submittedName>
</protein>
<accession>A0A8D8WTM4</accession>
<organism evidence="5">
    <name type="scientific">Cacopsylla melanoneura</name>
    <dbReference type="NCBI Taxonomy" id="428564"/>
    <lineage>
        <taxon>Eukaryota</taxon>
        <taxon>Metazoa</taxon>
        <taxon>Ecdysozoa</taxon>
        <taxon>Arthropoda</taxon>
        <taxon>Hexapoda</taxon>
        <taxon>Insecta</taxon>
        <taxon>Pterygota</taxon>
        <taxon>Neoptera</taxon>
        <taxon>Paraneoptera</taxon>
        <taxon>Hemiptera</taxon>
        <taxon>Sternorrhyncha</taxon>
        <taxon>Psylloidea</taxon>
        <taxon>Psyllidae</taxon>
        <taxon>Psyllinae</taxon>
        <taxon>Cacopsylla</taxon>
    </lineage>
</organism>
<dbReference type="PANTHER" id="PTHR22619:SF1">
    <property type="entry name" value="ZINC FINGER SWIM DOMAIN-CONTAINING PROTEIN 8"/>
    <property type="match status" value="1"/>
</dbReference>
<dbReference type="PANTHER" id="PTHR22619">
    <property type="entry name" value="ZINC FINGER SWIM DOMAIN CONTAINING PROTEIN 4, 5, 6"/>
    <property type="match status" value="1"/>
</dbReference>
<proteinExistence type="predicted"/>
<evidence type="ECO:0000259" key="4">
    <source>
        <dbReference type="Pfam" id="PF21055"/>
    </source>
</evidence>